<proteinExistence type="predicted"/>
<organism evidence="1 2">
    <name type="scientific">Jaapia argillacea MUCL 33604</name>
    <dbReference type="NCBI Taxonomy" id="933084"/>
    <lineage>
        <taxon>Eukaryota</taxon>
        <taxon>Fungi</taxon>
        <taxon>Dikarya</taxon>
        <taxon>Basidiomycota</taxon>
        <taxon>Agaricomycotina</taxon>
        <taxon>Agaricomycetes</taxon>
        <taxon>Agaricomycetidae</taxon>
        <taxon>Jaapiales</taxon>
        <taxon>Jaapiaceae</taxon>
        <taxon>Jaapia</taxon>
    </lineage>
</organism>
<evidence type="ECO:0000313" key="1">
    <source>
        <dbReference type="EMBL" id="KDQ62103.1"/>
    </source>
</evidence>
<accession>A0A067Q4X1</accession>
<name>A0A067Q4X1_9AGAM</name>
<gene>
    <name evidence="1" type="ORF">JAAARDRAFT_189476</name>
</gene>
<dbReference type="STRING" id="933084.A0A067Q4X1"/>
<dbReference type="HOGENOM" id="CLU_024077_0_0_1"/>
<dbReference type="OrthoDB" id="3269726at2759"/>
<sequence length="537" mass="60615">MDVQPSTRGLFTTKSWSSWVFEDCLGWTSSRPIAPLILTPSRIRKSLVYSSGTAEGLFRLSFSDTWGFGHAFEWYRRQQSHDTRKIQLMKEESTFSHEYILATLQSGKTVRFERSPDPKAHPDAMVHTSGCEAYDTIDTDSEDLRRADEHVCLGEIVFKDGFDLLFVISTCFAMSNDEKARRYTSQEYNCYFFARTIFTLTIRYTLLLAPRRTNWSNRTIRWDMVPDSLPDLGVIVNNHPGCTSAQSFLYLKESMTRIVASAEANILKFWKIDSGDAGRSRAEYIPHTWGEIVTRSIYEVITAVACELTLTSLQDMLWGETVLDKLGYGMTFTTSPTTSDLAATTPSFPPKELLSNAFPALMKILRYLLSRRCALQDMIASGQVTLAQMENAVMGVSAKGRGRFLLADALFQHINDVYSDIIPSALSAWLLPERDCFPPSLEVRVVSNVEQKKAAKARTPPTLSRVHSHIDFQVHVQDAFKLHGDRVASFGLGDSETIQKNVFEGMERVWKVARKDDFFAASERAQVIVSIRPALPP</sequence>
<protein>
    <submittedName>
        <fullName evidence="1">Uncharacterized protein</fullName>
    </submittedName>
</protein>
<dbReference type="EMBL" id="KL197711">
    <property type="protein sequence ID" value="KDQ62103.1"/>
    <property type="molecule type" value="Genomic_DNA"/>
</dbReference>
<evidence type="ECO:0000313" key="2">
    <source>
        <dbReference type="Proteomes" id="UP000027265"/>
    </source>
</evidence>
<keyword evidence="2" id="KW-1185">Reference proteome</keyword>
<dbReference type="Proteomes" id="UP000027265">
    <property type="component" value="Unassembled WGS sequence"/>
</dbReference>
<dbReference type="AlphaFoldDB" id="A0A067Q4X1"/>
<reference evidence="2" key="1">
    <citation type="journal article" date="2014" name="Proc. Natl. Acad. Sci. U.S.A.">
        <title>Extensive sampling of basidiomycete genomes demonstrates inadequacy of the white-rot/brown-rot paradigm for wood decay fungi.</title>
        <authorList>
            <person name="Riley R."/>
            <person name="Salamov A.A."/>
            <person name="Brown D.W."/>
            <person name="Nagy L.G."/>
            <person name="Floudas D."/>
            <person name="Held B.W."/>
            <person name="Levasseur A."/>
            <person name="Lombard V."/>
            <person name="Morin E."/>
            <person name="Otillar R."/>
            <person name="Lindquist E.A."/>
            <person name="Sun H."/>
            <person name="LaButti K.M."/>
            <person name="Schmutz J."/>
            <person name="Jabbour D."/>
            <person name="Luo H."/>
            <person name="Baker S.E."/>
            <person name="Pisabarro A.G."/>
            <person name="Walton J.D."/>
            <person name="Blanchette R.A."/>
            <person name="Henrissat B."/>
            <person name="Martin F."/>
            <person name="Cullen D."/>
            <person name="Hibbett D.S."/>
            <person name="Grigoriev I.V."/>
        </authorList>
    </citation>
    <scope>NUCLEOTIDE SEQUENCE [LARGE SCALE GENOMIC DNA]</scope>
    <source>
        <strain evidence="2">MUCL 33604</strain>
    </source>
</reference>
<dbReference type="InParanoid" id="A0A067Q4X1"/>